<dbReference type="KEGG" id="eva:EIB75_15415"/>
<accession>A0A3G8ZPV2</accession>
<dbReference type="RefSeq" id="WP_124987245.1">
    <property type="nucleotide sequence ID" value="NZ_CP034160.1"/>
</dbReference>
<dbReference type="EMBL" id="CP034160">
    <property type="protein sequence ID" value="AZI56564.1"/>
    <property type="molecule type" value="Genomic_DNA"/>
</dbReference>
<organism evidence="1 2">
    <name type="scientific">Epilithonimonas vandammei</name>
    <dbReference type="NCBI Taxonomy" id="2487072"/>
    <lineage>
        <taxon>Bacteria</taxon>
        <taxon>Pseudomonadati</taxon>
        <taxon>Bacteroidota</taxon>
        <taxon>Flavobacteriia</taxon>
        <taxon>Flavobacteriales</taxon>
        <taxon>Weeksellaceae</taxon>
        <taxon>Chryseobacterium group</taxon>
        <taxon>Epilithonimonas</taxon>
    </lineage>
</organism>
<sequence length="281" mass="32465">MKLLAIVISYFPTEEEFIQNIKSYIKDVDQLLVWENTPKNNVNYDKKNITTINSEKIIFCGTGVNVGIGKALNFAANFGLQNGFTHLLTLDQDSCFRKDMLNHFKQKIVDFLDHKVGIYGTNLLFPEGQTEFGFNEEPIVVKYCITSGSIVPMETFKKNCFFDEDLFIDGVDLDFCFKANQKHGLVTVVFPSIILEHNIGYPQKTFLGFSASAYSAFRTYFVVKNQILLIRKYPEFYNYKEKCSIISNYLIKRIFTIIFYEKEKKQKVLAMLRGLKEGLLE</sequence>
<evidence type="ECO:0000313" key="1">
    <source>
        <dbReference type="EMBL" id="AZI56564.1"/>
    </source>
</evidence>
<gene>
    <name evidence="1" type="ORF">EIB75_15415</name>
</gene>
<dbReference type="Proteomes" id="UP000272316">
    <property type="component" value="Chromosome"/>
</dbReference>
<protein>
    <recommendedName>
        <fullName evidence="3">Glycosyltransferase family 2 protein</fullName>
    </recommendedName>
</protein>
<dbReference type="AlphaFoldDB" id="A0A3G8ZPV2"/>
<name>A0A3G8ZPV2_9FLAO</name>
<proteinExistence type="predicted"/>
<evidence type="ECO:0000313" key="2">
    <source>
        <dbReference type="Proteomes" id="UP000272316"/>
    </source>
</evidence>
<dbReference type="InterPro" id="IPR029044">
    <property type="entry name" value="Nucleotide-diphossugar_trans"/>
</dbReference>
<dbReference type="SUPFAM" id="SSF53448">
    <property type="entry name" value="Nucleotide-diphospho-sugar transferases"/>
    <property type="match status" value="1"/>
</dbReference>
<reference evidence="2" key="1">
    <citation type="submission" date="2018-11" db="EMBL/GenBank/DDBJ databases">
        <title>Proposal to divide the Flavobacteriaceae and reorganize its genera based on Amino Acid Identity values calculated from whole genome sequences.</title>
        <authorList>
            <person name="Nicholson A.C."/>
            <person name="Gulvik C.A."/>
            <person name="Whitney A.M."/>
            <person name="Sheth M."/>
            <person name="Batra D."/>
            <person name="Pryor J."/>
            <person name="Bernardet J.-F."/>
            <person name="Hugo C."/>
            <person name="Kampfer P."/>
            <person name="Newman J.D."/>
            <person name="McQuiston J.R."/>
        </authorList>
    </citation>
    <scope>NUCLEOTIDE SEQUENCE [LARGE SCALE GENOMIC DNA]</scope>
    <source>
        <strain evidence="2">H6466</strain>
    </source>
</reference>
<dbReference type="Gene3D" id="3.90.550.10">
    <property type="entry name" value="Spore Coat Polysaccharide Biosynthesis Protein SpsA, Chain A"/>
    <property type="match status" value="1"/>
</dbReference>
<evidence type="ECO:0008006" key="3">
    <source>
        <dbReference type="Google" id="ProtNLM"/>
    </source>
</evidence>